<dbReference type="EMBL" id="CAXAMN010028139">
    <property type="protein sequence ID" value="CAK9115351.1"/>
    <property type="molecule type" value="Genomic_DNA"/>
</dbReference>
<feature type="region of interest" description="Disordered" evidence="1">
    <location>
        <begin position="54"/>
        <end position="80"/>
    </location>
</feature>
<evidence type="ECO:0000256" key="2">
    <source>
        <dbReference type="SAM" id="Phobius"/>
    </source>
</evidence>
<feature type="transmembrane region" description="Helical" evidence="2">
    <location>
        <begin position="427"/>
        <end position="452"/>
    </location>
</feature>
<dbReference type="Proteomes" id="UP001642484">
    <property type="component" value="Unassembled WGS sequence"/>
</dbReference>
<feature type="transmembrane region" description="Helical" evidence="2">
    <location>
        <begin position="322"/>
        <end position="339"/>
    </location>
</feature>
<proteinExistence type="predicted"/>
<keyword evidence="2" id="KW-1133">Transmembrane helix</keyword>
<feature type="transmembrane region" description="Helical" evidence="2">
    <location>
        <begin position="233"/>
        <end position="256"/>
    </location>
</feature>
<name>A0ABP0ST04_9DINO</name>
<organism evidence="3 4">
    <name type="scientific">Durusdinium trenchii</name>
    <dbReference type="NCBI Taxonomy" id="1381693"/>
    <lineage>
        <taxon>Eukaryota</taxon>
        <taxon>Sar</taxon>
        <taxon>Alveolata</taxon>
        <taxon>Dinophyceae</taxon>
        <taxon>Suessiales</taxon>
        <taxon>Symbiodiniaceae</taxon>
        <taxon>Durusdinium</taxon>
    </lineage>
</organism>
<evidence type="ECO:0000256" key="1">
    <source>
        <dbReference type="SAM" id="MobiDB-lite"/>
    </source>
</evidence>
<reference evidence="3 4" key="1">
    <citation type="submission" date="2024-02" db="EMBL/GenBank/DDBJ databases">
        <authorList>
            <person name="Chen Y."/>
            <person name="Shah S."/>
            <person name="Dougan E. K."/>
            <person name="Thang M."/>
            <person name="Chan C."/>
        </authorList>
    </citation>
    <scope>NUCLEOTIDE SEQUENCE [LARGE SCALE GENOMIC DNA]</scope>
</reference>
<evidence type="ECO:0000313" key="4">
    <source>
        <dbReference type="Proteomes" id="UP001642484"/>
    </source>
</evidence>
<feature type="transmembrane region" description="Helical" evidence="2">
    <location>
        <begin position="458"/>
        <end position="483"/>
    </location>
</feature>
<accession>A0ABP0ST04</accession>
<feature type="transmembrane region" description="Helical" evidence="2">
    <location>
        <begin position="359"/>
        <end position="379"/>
    </location>
</feature>
<sequence length="583" mass="64496">MENEHFSKLCVALKHIVEDVVKQQIQALAEEQQAVRQELLGELQFISEMVKLGPGRSTEPKGSWPRRLPKGQSKESGANVSNELMESSSEVASAVRTPVIPKEDLEKAILRRQISSDLDASQVLNSNPVRRSRELRAKGPARVVPGCAPEAVIPVAIDPPPLADPPPVEPQKLPEKAQTAASGMTLARRGSTVHCLAREQEHRILGAAAESEICEIFTDNIGVHLWLNFSQTLCAIIVLLNVSQLVLVFVMFHFGWHHSGELWTTLATLIFSTVAVFLLKLVKKLLHSRDLNMAMQNLDTFVQDCGHGLDWGTEARRQHCRFVALWTVMMCAFIAQQVLETWTALGSDVRAVYMHVAREAVTIVLFAVSSWVAMNGAYFQFNLLLGLGKTLDCWCGDMLETQNFIGGISSWNSLQAMLKCVGREVTWCFTVLISLGYIGLFISLAASLSLFLEPDLDIGSVLLSESALLPLMYLFFLSARLVAQGALLSEKCRQIPAFVNQLLADENTSEQSPSRCTSVCVLQRLLGDRVDLHRQYLVHFIADSSAGFIVHGVTLSQAVFLRQMHFLTAVFSGFGGLLARRYL</sequence>
<keyword evidence="2" id="KW-0812">Transmembrane</keyword>
<keyword evidence="4" id="KW-1185">Reference proteome</keyword>
<feature type="transmembrane region" description="Helical" evidence="2">
    <location>
        <begin position="262"/>
        <end position="282"/>
    </location>
</feature>
<keyword evidence="2" id="KW-0472">Membrane</keyword>
<evidence type="ECO:0008006" key="5">
    <source>
        <dbReference type="Google" id="ProtNLM"/>
    </source>
</evidence>
<evidence type="ECO:0000313" key="3">
    <source>
        <dbReference type="EMBL" id="CAK9115351.1"/>
    </source>
</evidence>
<protein>
    <recommendedName>
        <fullName evidence="5">Transmembrane protein</fullName>
    </recommendedName>
</protein>
<comment type="caution">
    <text evidence="3">The sequence shown here is derived from an EMBL/GenBank/DDBJ whole genome shotgun (WGS) entry which is preliminary data.</text>
</comment>
<gene>
    <name evidence="3" type="ORF">CCMP2556_LOCUS53314</name>
</gene>